<dbReference type="PANTHER" id="PTHR33295">
    <property type="entry name" value="ATPASE"/>
    <property type="match status" value="1"/>
</dbReference>
<evidence type="ECO:0000259" key="1">
    <source>
        <dbReference type="Pfam" id="PF13173"/>
    </source>
</evidence>
<dbReference type="Pfam" id="PF13635">
    <property type="entry name" value="DUF4143"/>
    <property type="match status" value="1"/>
</dbReference>
<dbReference type="PANTHER" id="PTHR33295:SF8">
    <property type="entry name" value="AAA+ ATPASE DOMAIN-CONTAINING PROTEIN"/>
    <property type="match status" value="1"/>
</dbReference>
<evidence type="ECO:0000313" key="4">
    <source>
        <dbReference type="Proteomes" id="UP000095468"/>
    </source>
</evidence>
<name>A0A173XF54_9ACTN</name>
<proteinExistence type="predicted"/>
<evidence type="ECO:0000313" key="3">
    <source>
        <dbReference type="EMBL" id="CUN50253.1"/>
    </source>
</evidence>
<evidence type="ECO:0008006" key="5">
    <source>
        <dbReference type="Google" id="ProtNLM"/>
    </source>
</evidence>
<dbReference type="InterPro" id="IPR025420">
    <property type="entry name" value="DUF4143"/>
</dbReference>
<dbReference type="InterPro" id="IPR027417">
    <property type="entry name" value="P-loop_NTPase"/>
</dbReference>
<dbReference type="SUPFAM" id="SSF52540">
    <property type="entry name" value="P-loop containing nucleoside triphosphate hydrolases"/>
    <property type="match status" value="1"/>
</dbReference>
<dbReference type="InterPro" id="IPR041682">
    <property type="entry name" value="AAA_14"/>
</dbReference>
<feature type="domain" description="DUF4143" evidence="2">
    <location>
        <begin position="235"/>
        <end position="378"/>
    </location>
</feature>
<accession>A0A173XF54</accession>
<sequence>MAFNDLVARKIKDFEQQGVPRVFERDLDLGNPQEPKRDNIVNVIVGARRCGKTYRLYQEMRRLQSRGVELDRMLYFNFEDERLRPYEPSLLADVLDTFYALYPAARTEGAYIFFDEIQEIPEWGAFLRRVVDTEKATVYVTGSSSKMLSSELKSEFRGRSLVRELFPLSFSEYVRYKTGNVPEPDVTFSPSDAALLRHHLIGYLERGGFIATLGQTPADAIQLLQEYASRTVAMDVVERYDVKNPRLASLFLTRCMASSGRELSVNKVYNEFKSRQIPVSRNSLSDLLEYYEDAYLLFSVPEFTRSLANNMRSASKVYAVDPAMFGAFSPASALDQGQRLETAVFNALRRRTPAVRTGSVCRLLIKEKSKSHEVDFVAGDALLMRAYSLIQVSVDMASEKTREREIAALDASMAQFDLGESAIVTMDEQADIPCEHGAVHVVPAWKWLLA</sequence>
<dbReference type="Pfam" id="PF13173">
    <property type="entry name" value="AAA_14"/>
    <property type="match status" value="1"/>
</dbReference>
<gene>
    <name evidence="3" type="ORF">ERS852381_00297</name>
</gene>
<dbReference type="RefSeq" id="WP_055285306.1">
    <property type="nucleotide sequence ID" value="NZ_CYYP01000002.1"/>
</dbReference>
<dbReference type="EMBL" id="CYYP01000002">
    <property type="protein sequence ID" value="CUN50253.1"/>
    <property type="molecule type" value="Genomic_DNA"/>
</dbReference>
<feature type="domain" description="AAA" evidence="1">
    <location>
        <begin position="41"/>
        <end position="173"/>
    </location>
</feature>
<organism evidence="3 4">
    <name type="scientific">Collinsella aerofaciens</name>
    <dbReference type="NCBI Taxonomy" id="74426"/>
    <lineage>
        <taxon>Bacteria</taxon>
        <taxon>Bacillati</taxon>
        <taxon>Actinomycetota</taxon>
        <taxon>Coriobacteriia</taxon>
        <taxon>Coriobacteriales</taxon>
        <taxon>Coriobacteriaceae</taxon>
        <taxon>Collinsella</taxon>
    </lineage>
</organism>
<protein>
    <recommendedName>
        <fullName evidence="5">AAA domain protein</fullName>
    </recommendedName>
</protein>
<dbReference type="Proteomes" id="UP000095468">
    <property type="component" value="Unassembled WGS sequence"/>
</dbReference>
<evidence type="ECO:0000259" key="2">
    <source>
        <dbReference type="Pfam" id="PF13635"/>
    </source>
</evidence>
<reference evidence="3 4" key="1">
    <citation type="submission" date="2015-09" db="EMBL/GenBank/DDBJ databases">
        <authorList>
            <consortium name="Pathogen Informatics"/>
        </authorList>
    </citation>
    <scope>NUCLEOTIDE SEQUENCE [LARGE SCALE GENOMIC DNA]</scope>
    <source>
        <strain evidence="3 4">2789STDY5608823</strain>
    </source>
</reference>
<dbReference type="AlphaFoldDB" id="A0A173XF54"/>